<organism evidence="9 10">
    <name type="scientific">Paenibacillus hemerocallicola</name>
    <dbReference type="NCBI Taxonomy" id="1172614"/>
    <lineage>
        <taxon>Bacteria</taxon>
        <taxon>Bacillati</taxon>
        <taxon>Bacillota</taxon>
        <taxon>Bacilli</taxon>
        <taxon>Bacillales</taxon>
        <taxon>Paenibacillaceae</taxon>
        <taxon>Paenibacillus</taxon>
    </lineage>
</organism>
<gene>
    <name evidence="9" type="ORF">FE784_22320</name>
</gene>
<dbReference type="InterPro" id="IPR035906">
    <property type="entry name" value="MetI-like_sf"/>
</dbReference>
<feature type="transmembrane region" description="Helical" evidence="7">
    <location>
        <begin position="159"/>
        <end position="176"/>
    </location>
</feature>
<dbReference type="GO" id="GO:0055085">
    <property type="term" value="P:transmembrane transport"/>
    <property type="evidence" value="ECO:0007669"/>
    <property type="project" value="InterPro"/>
</dbReference>
<dbReference type="PANTHER" id="PTHR43163">
    <property type="entry name" value="DIPEPTIDE TRANSPORT SYSTEM PERMEASE PROTEIN DPPB-RELATED"/>
    <property type="match status" value="1"/>
</dbReference>
<accession>A0A5C4T5N7</accession>
<keyword evidence="6 7" id="KW-0472">Membrane</keyword>
<comment type="caution">
    <text evidence="9">The sequence shown here is derived from an EMBL/GenBank/DDBJ whole genome shotgun (WGS) entry which is preliminary data.</text>
</comment>
<dbReference type="Pfam" id="PF19300">
    <property type="entry name" value="BPD_transp_1_N"/>
    <property type="match status" value="1"/>
</dbReference>
<dbReference type="PANTHER" id="PTHR43163:SF6">
    <property type="entry name" value="DIPEPTIDE TRANSPORT SYSTEM PERMEASE PROTEIN DPPB-RELATED"/>
    <property type="match status" value="1"/>
</dbReference>
<evidence type="ECO:0000256" key="1">
    <source>
        <dbReference type="ARBA" id="ARBA00004651"/>
    </source>
</evidence>
<evidence type="ECO:0000256" key="3">
    <source>
        <dbReference type="ARBA" id="ARBA00022475"/>
    </source>
</evidence>
<dbReference type="InterPro" id="IPR000515">
    <property type="entry name" value="MetI-like"/>
</dbReference>
<protein>
    <submittedName>
        <fullName evidence="9">ABC transporter permease</fullName>
    </submittedName>
</protein>
<dbReference type="GO" id="GO:0005886">
    <property type="term" value="C:plasma membrane"/>
    <property type="evidence" value="ECO:0007669"/>
    <property type="project" value="UniProtKB-SubCell"/>
</dbReference>
<evidence type="ECO:0000259" key="8">
    <source>
        <dbReference type="PROSITE" id="PS50928"/>
    </source>
</evidence>
<dbReference type="OrthoDB" id="24153at2"/>
<feature type="transmembrane region" description="Helical" evidence="7">
    <location>
        <begin position="75"/>
        <end position="98"/>
    </location>
</feature>
<evidence type="ECO:0000256" key="2">
    <source>
        <dbReference type="ARBA" id="ARBA00022448"/>
    </source>
</evidence>
<keyword evidence="2 7" id="KW-0813">Transport</keyword>
<evidence type="ECO:0000313" key="10">
    <source>
        <dbReference type="Proteomes" id="UP000307943"/>
    </source>
</evidence>
<dbReference type="InterPro" id="IPR045621">
    <property type="entry name" value="BPD_transp_1_N"/>
</dbReference>
<dbReference type="SUPFAM" id="SSF161098">
    <property type="entry name" value="MetI-like"/>
    <property type="match status" value="1"/>
</dbReference>
<name>A0A5C4T5N7_9BACL</name>
<dbReference type="Gene3D" id="1.10.3720.10">
    <property type="entry name" value="MetI-like"/>
    <property type="match status" value="1"/>
</dbReference>
<reference evidence="9 10" key="1">
    <citation type="submission" date="2019-05" db="EMBL/GenBank/DDBJ databases">
        <title>We sequenced the genome of Paenibacillus hemerocallicola KCTC 33185 for further insight into its adaptation and study the phylogeny of Paenibacillus.</title>
        <authorList>
            <person name="Narsing Rao M.P."/>
        </authorList>
    </citation>
    <scope>NUCLEOTIDE SEQUENCE [LARGE SCALE GENOMIC DNA]</scope>
    <source>
        <strain evidence="9 10">KCTC 33185</strain>
    </source>
</reference>
<comment type="subcellular location">
    <subcellularLocation>
        <location evidence="1 7">Cell membrane</location>
        <topology evidence="1 7">Multi-pass membrane protein</topology>
    </subcellularLocation>
</comment>
<proteinExistence type="inferred from homology"/>
<keyword evidence="5 7" id="KW-1133">Transmembrane helix</keyword>
<evidence type="ECO:0000256" key="6">
    <source>
        <dbReference type="ARBA" id="ARBA00023136"/>
    </source>
</evidence>
<evidence type="ECO:0000256" key="5">
    <source>
        <dbReference type="ARBA" id="ARBA00022989"/>
    </source>
</evidence>
<feature type="domain" description="ABC transmembrane type-1" evidence="8">
    <location>
        <begin position="75"/>
        <end position="286"/>
    </location>
</feature>
<dbReference type="CDD" id="cd06261">
    <property type="entry name" value="TM_PBP2"/>
    <property type="match status" value="1"/>
</dbReference>
<dbReference type="Pfam" id="PF00528">
    <property type="entry name" value="BPD_transp_1"/>
    <property type="match status" value="1"/>
</dbReference>
<dbReference type="Proteomes" id="UP000307943">
    <property type="component" value="Unassembled WGS sequence"/>
</dbReference>
<feature type="transmembrane region" description="Helical" evidence="7">
    <location>
        <begin position="110"/>
        <end position="139"/>
    </location>
</feature>
<keyword evidence="4 7" id="KW-0812">Transmembrane</keyword>
<dbReference type="PROSITE" id="PS50928">
    <property type="entry name" value="ABC_TM1"/>
    <property type="match status" value="1"/>
</dbReference>
<sequence>MIDFAIINMAPGNPVDLMLDPNLPQEMLEARKELLGLNDPIWLQYWKWLLTLMQGHLGYSFSSFAPVTQLIAERLWPTVLLTAASMALGLAIAIPVGVASAVRQNSRFDYIVTGLSFVGTSIPQFFFGLALIYIFAVHLSWLPSGGMMTLGGDGGFWDRIRHMILPVFVLGVLIAGKKVRYVRAGMLEVLKQDYLRTAHAKGLHPFVVVNKHALRNTLLPIITVVGAEVPQLLGGSILIEQVFQWPGLGQLTIQSILSRDYPTLMGLNLVAALFVLLVNLITDVLYKAADPRINPNE</sequence>
<comment type="similarity">
    <text evidence="7">Belongs to the binding-protein-dependent transport system permease family.</text>
</comment>
<dbReference type="EMBL" id="VDCQ01000034">
    <property type="protein sequence ID" value="TNJ64085.1"/>
    <property type="molecule type" value="Genomic_DNA"/>
</dbReference>
<dbReference type="AlphaFoldDB" id="A0A5C4T5N7"/>
<evidence type="ECO:0000256" key="4">
    <source>
        <dbReference type="ARBA" id="ARBA00022692"/>
    </source>
</evidence>
<evidence type="ECO:0000313" key="9">
    <source>
        <dbReference type="EMBL" id="TNJ64085.1"/>
    </source>
</evidence>
<feature type="transmembrane region" description="Helical" evidence="7">
    <location>
        <begin position="264"/>
        <end position="286"/>
    </location>
</feature>
<keyword evidence="10" id="KW-1185">Reference proteome</keyword>
<keyword evidence="3" id="KW-1003">Cell membrane</keyword>
<evidence type="ECO:0000256" key="7">
    <source>
        <dbReference type="RuleBase" id="RU363032"/>
    </source>
</evidence>